<dbReference type="OrthoDB" id="6251714at2759"/>
<dbReference type="PANTHER" id="PTHR42901">
    <property type="entry name" value="ALCOHOL DEHYDROGENASE"/>
    <property type="match status" value="1"/>
</dbReference>
<dbReference type="PROSITE" id="PS00061">
    <property type="entry name" value="ADH_SHORT"/>
    <property type="match status" value="1"/>
</dbReference>
<dbReference type="Pfam" id="PF00106">
    <property type="entry name" value="adh_short"/>
    <property type="match status" value="1"/>
</dbReference>
<dbReference type="Gene3D" id="3.40.50.720">
    <property type="entry name" value="NAD(P)-binding Rossmann-like Domain"/>
    <property type="match status" value="1"/>
</dbReference>
<evidence type="ECO:0000256" key="3">
    <source>
        <dbReference type="ARBA" id="ARBA00023002"/>
    </source>
</evidence>
<protein>
    <submittedName>
        <fullName evidence="5">Uncharacterized protein</fullName>
        <ecNumber evidence="5">1.-.-.-</ecNumber>
    </submittedName>
</protein>
<comment type="similarity">
    <text evidence="1 4">Belongs to the short-chain dehydrogenases/reductases (SDR) family.</text>
</comment>
<dbReference type="PRINTS" id="PR00081">
    <property type="entry name" value="GDHRDH"/>
</dbReference>
<dbReference type="EMBL" id="CP033149">
    <property type="protein sequence ID" value="AYO42177.1"/>
    <property type="molecule type" value="Genomic_DNA"/>
</dbReference>
<evidence type="ECO:0000313" key="6">
    <source>
        <dbReference type="Proteomes" id="UP000269793"/>
    </source>
</evidence>
<dbReference type="PANTHER" id="PTHR42901:SF1">
    <property type="entry name" value="ALCOHOL DEHYDROGENASE"/>
    <property type="match status" value="1"/>
</dbReference>
<dbReference type="InterPro" id="IPR020904">
    <property type="entry name" value="Sc_DH/Rdtase_CS"/>
</dbReference>
<dbReference type="SUPFAM" id="SSF51735">
    <property type="entry name" value="NAD(P)-binding Rossmann-fold domains"/>
    <property type="match status" value="1"/>
</dbReference>
<keyword evidence="6" id="KW-1185">Reference proteome</keyword>
<evidence type="ECO:0000313" key="5">
    <source>
        <dbReference type="EMBL" id="AYO42177.1"/>
    </source>
</evidence>
<accession>A0A3G2S809</accession>
<dbReference type="AlphaFoldDB" id="A0A3G2S809"/>
<dbReference type="GO" id="GO:0016616">
    <property type="term" value="F:oxidoreductase activity, acting on the CH-OH group of donors, NAD or NADP as acceptor"/>
    <property type="evidence" value="ECO:0007669"/>
    <property type="project" value="UniProtKB-ARBA"/>
</dbReference>
<gene>
    <name evidence="5" type="ORF">DNF11_1227</name>
</gene>
<proteinExistence type="inferred from homology"/>
<organism evidence="5 6">
    <name type="scientific">Malassezia restricta (strain ATCC 96810 / NBRC 103918 / CBS 7877)</name>
    <name type="common">Seborrheic dermatitis infection agent</name>
    <dbReference type="NCBI Taxonomy" id="425264"/>
    <lineage>
        <taxon>Eukaryota</taxon>
        <taxon>Fungi</taxon>
        <taxon>Dikarya</taxon>
        <taxon>Basidiomycota</taxon>
        <taxon>Ustilaginomycotina</taxon>
        <taxon>Malasseziomycetes</taxon>
        <taxon>Malasseziales</taxon>
        <taxon>Malasseziaceae</taxon>
        <taxon>Malassezia</taxon>
    </lineage>
</organism>
<dbReference type="InterPro" id="IPR002347">
    <property type="entry name" value="SDR_fam"/>
</dbReference>
<evidence type="ECO:0000256" key="4">
    <source>
        <dbReference type="RuleBase" id="RU000363"/>
    </source>
</evidence>
<evidence type="ECO:0000256" key="2">
    <source>
        <dbReference type="ARBA" id="ARBA00022857"/>
    </source>
</evidence>
<dbReference type="PRINTS" id="PR00080">
    <property type="entry name" value="SDRFAMILY"/>
</dbReference>
<dbReference type="EC" id="1.-.-.-" evidence="5"/>
<dbReference type="Proteomes" id="UP000269793">
    <property type="component" value="Chromosome II"/>
</dbReference>
<reference evidence="5 6" key="1">
    <citation type="submission" date="2018-10" db="EMBL/GenBank/DDBJ databases">
        <title>Complete genome sequence of Malassezia restricta CBS 7877.</title>
        <authorList>
            <person name="Morand S.C."/>
            <person name="Bertignac M."/>
            <person name="Iltis A."/>
            <person name="Kolder I."/>
            <person name="Pirovano W."/>
            <person name="Jourdain R."/>
            <person name="Clavaud C."/>
        </authorList>
    </citation>
    <scope>NUCLEOTIDE SEQUENCE [LARGE SCALE GENOMIC DNA]</scope>
    <source>
        <strain evidence="5 6">CBS 7877</strain>
    </source>
</reference>
<dbReference type="VEuPathDB" id="FungiDB:DNF11_1227"/>
<sequence>MSVTWSSRLHDKVVFVTGASSGIGAAAAQLFAYAGANVVLGARRIEKLASVQAACERANADGATGHGGRYAVLDLDMRNAQSIESVLQRMPSWASDVDVLVNNAGLASGTAQVGDIRREDVDAMLDTNVRGLIEMTQLFVRMFKARNRGHIINLGSIAGMEAYPSGSIYCATKFAVRAFTSALMKELYTTPIRVTNIQPGMVETEFSLVRAYGDQTAADKVYVGMEPLRAEDIAEEIVWAASRPNHVNIAELTVLPVQQAGPYHVSRRT</sequence>
<dbReference type="InterPro" id="IPR036291">
    <property type="entry name" value="NAD(P)-bd_dom_sf"/>
</dbReference>
<keyword evidence="2" id="KW-0521">NADP</keyword>
<evidence type="ECO:0000256" key="1">
    <source>
        <dbReference type="ARBA" id="ARBA00006484"/>
    </source>
</evidence>
<dbReference type="STRING" id="425264.A0A3G2S809"/>
<keyword evidence="3 5" id="KW-0560">Oxidoreductase</keyword>
<name>A0A3G2S809_MALR7</name>
<dbReference type="FunFam" id="3.40.50.720:FF:000047">
    <property type="entry name" value="NADP-dependent L-serine/L-allo-threonine dehydrogenase"/>
    <property type="match status" value="1"/>
</dbReference>